<dbReference type="InterPro" id="IPR029060">
    <property type="entry name" value="PIN-like_dom_sf"/>
</dbReference>
<feature type="domain" description="PIN" evidence="2">
    <location>
        <begin position="4"/>
        <end position="125"/>
    </location>
</feature>
<evidence type="ECO:0000313" key="3">
    <source>
        <dbReference type="EMBL" id="RFU16833.1"/>
    </source>
</evidence>
<organism evidence="3 4">
    <name type="scientific">Paracidobacterium acidisoli</name>
    <dbReference type="NCBI Taxonomy" id="2303751"/>
    <lineage>
        <taxon>Bacteria</taxon>
        <taxon>Pseudomonadati</taxon>
        <taxon>Acidobacteriota</taxon>
        <taxon>Terriglobia</taxon>
        <taxon>Terriglobales</taxon>
        <taxon>Acidobacteriaceae</taxon>
        <taxon>Paracidobacterium</taxon>
    </lineage>
</organism>
<evidence type="ECO:0000256" key="1">
    <source>
        <dbReference type="ARBA" id="ARBA00022842"/>
    </source>
</evidence>
<dbReference type="CDD" id="cd09873">
    <property type="entry name" value="PIN_Pae0151-like"/>
    <property type="match status" value="1"/>
</dbReference>
<keyword evidence="4" id="KW-1185">Reference proteome</keyword>
<gene>
    <name evidence="3" type="ORF">D0Y96_08780</name>
</gene>
<evidence type="ECO:0000259" key="2">
    <source>
        <dbReference type="Pfam" id="PF01850"/>
    </source>
</evidence>
<dbReference type="InterPro" id="IPR044153">
    <property type="entry name" value="PIN_Pae0151-like"/>
</dbReference>
<dbReference type="OrthoDB" id="9798446at2"/>
<dbReference type="EMBL" id="QVQT01000003">
    <property type="protein sequence ID" value="RFU16833.1"/>
    <property type="molecule type" value="Genomic_DNA"/>
</dbReference>
<proteinExistence type="predicted"/>
<dbReference type="Proteomes" id="UP000264702">
    <property type="component" value="Unassembled WGS sequence"/>
</dbReference>
<protein>
    <submittedName>
        <fullName evidence="3">PIN domain-containing protein</fullName>
    </submittedName>
</protein>
<name>A0A372IQN0_9BACT</name>
<evidence type="ECO:0000313" key="4">
    <source>
        <dbReference type="Proteomes" id="UP000264702"/>
    </source>
</evidence>
<dbReference type="InterPro" id="IPR051619">
    <property type="entry name" value="TypeII_TA_RNase_PINc/VapC"/>
</dbReference>
<dbReference type="PANTHER" id="PTHR35901">
    <property type="entry name" value="RIBONUCLEASE VAPC3"/>
    <property type="match status" value="1"/>
</dbReference>
<dbReference type="RefSeq" id="WP_117299001.1">
    <property type="nucleotide sequence ID" value="NZ_QVQT02000003.1"/>
</dbReference>
<dbReference type="SUPFAM" id="SSF88723">
    <property type="entry name" value="PIN domain-like"/>
    <property type="match status" value="1"/>
</dbReference>
<dbReference type="InterPro" id="IPR002716">
    <property type="entry name" value="PIN_dom"/>
</dbReference>
<keyword evidence="1" id="KW-0460">Magnesium</keyword>
<dbReference type="PANTHER" id="PTHR35901:SF1">
    <property type="entry name" value="EXONUCLEASE VAPC9"/>
    <property type="match status" value="1"/>
</dbReference>
<dbReference type="Pfam" id="PF01850">
    <property type="entry name" value="PIN"/>
    <property type="match status" value="1"/>
</dbReference>
<accession>A0A372IQN0</accession>
<dbReference type="AlphaFoldDB" id="A0A372IQN0"/>
<sequence length="136" mass="15064">MPFVLDASITLSWSFSDEGHPHAALAEKRLQTDPAVVPSLWWLEIRNALLMNERRGRLTEAKTAAFLRFLSGLPITLDRAPSEAEVLRLARTHRLTVYDACYLELAQRNGTVLATLDADLIRAAKAEAVPLIGEVS</sequence>
<comment type="caution">
    <text evidence="3">The sequence shown here is derived from an EMBL/GenBank/DDBJ whole genome shotgun (WGS) entry which is preliminary data.</text>
</comment>
<reference evidence="3 4" key="1">
    <citation type="submission" date="2018-08" db="EMBL/GenBank/DDBJ databases">
        <title>Acidipila sp. 4G-K13, an acidobacterium isolated from forest soil.</title>
        <authorList>
            <person name="Gao Z.-H."/>
            <person name="Qiu L.-H."/>
        </authorList>
    </citation>
    <scope>NUCLEOTIDE SEQUENCE [LARGE SCALE GENOMIC DNA]</scope>
    <source>
        <strain evidence="3 4">4G-K13</strain>
    </source>
</reference>
<dbReference type="Gene3D" id="3.40.50.1010">
    <property type="entry name" value="5'-nuclease"/>
    <property type="match status" value="1"/>
</dbReference>